<dbReference type="Pfam" id="PF25534">
    <property type="entry name" value="DUF7918"/>
    <property type="match status" value="1"/>
</dbReference>
<name>A0AAX4KI01_9TREE</name>
<feature type="domain" description="DUF7918" evidence="2">
    <location>
        <begin position="50"/>
        <end position="219"/>
    </location>
</feature>
<dbReference type="GeneID" id="91102582"/>
<evidence type="ECO:0000259" key="2">
    <source>
        <dbReference type="Pfam" id="PF25534"/>
    </source>
</evidence>
<feature type="region of interest" description="Disordered" evidence="1">
    <location>
        <begin position="244"/>
        <end position="322"/>
    </location>
</feature>
<evidence type="ECO:0000313" key="4">
    <source>
        <dbReference type="Proteomes" id="UP001358614"/>
    </source>
</evidence>
<organism evidence="3 4">
    <name type="scientific">Kwoniella europaea PYCC6329</name>
    <dbReference type="NCBI Taxonomy" id="1423913"/>
    <lineage>
        <taxon>Eukaryota</taxon>
        <taxon>Fungi</taxon>
        <taxon>Dikarya</taxon>
        <taxon>Basidiomycota</taxon>
        <taxon>Agaricomycotina</taxon>
        <taxon>Tremellomycetes</taxon>
        <taxon>Tremellales</taxon>
        <taxon>Cryptococcaceae</taxon>
        <taxon>Kwoniella</taxon>
    </lineage>
</organism>
<sequence length="322" mass="36553">MFSSNGSLESWIEGKSTQKRLNEHCIEYKPPSKDTGSITSCFLETSPEPFVIRLKRSENLFPGDDFRAICEVDGKDIGFSIWRADRLEYEWKAVWERRDGDLYQSSLKFDTLATTDDPSKVDISVRDLENIGTIVITLTRGTTRTSRKRNEIELFNRVKGKAMENQGFLSSVGTTESVKGEEWQPVFYDFTPSGSGIPYHQFVFKYRPARVLKFLGLIDQGHSSLSSRSYAYQTANIPLFLPASSSDEESSASTSAKGTQDVGSKNSNSEDDRNEYESSQVLVKQSPTESLTNPESDGRNTFRRRYSLRPSRKRTYVDEEQL</sequence>
<reference evidence="3 4" key="1">
    <citation type="submission" date="2024-01" db="EMBL/GenBank/DDBJ databases">
        <title>Comparative genomics of Cryptococcus and Kwoniella reveals pathogenesis evolution and contrasting modes of karyotype evolution via chromosome fusion or intercentromeric recombination.</title>
        <authorList>
            <person name="Coelho M.A."/>
            <person name="David-Palma M."/>
            <person name="Shea T."/>
            <person name="Bowers K."/>
            <person name="McGinley-Smith S."/>
            <person name="Mohammad A.W."/>
            <person name="Gnirke A."/>
            <person name="Yurkov A.M."/>
            <person name="Nowrousian M."/>
            <person name="Sun S."/>
            <person name="Cuomo C.A."/>
            <person name="Heitman J."/>
        </authorList>
    </citation>
    <scope>NUCLEOTIDE SEQUENCE [LARGE SCALE GENOMIC DNA]</scope>
    <source>
        <strain evidence="3 4">PYCC6329</strain>
    </source>
</reference>
<dbReference type="PANTHER" id="PTHR36223:SF1">
    <property type="entry name" value="TRANSCRIPTION ELONGATION FACTOR EAF N-TERMINAL DOMAIN-CONTAINING PROTEIN"/>
    <property type="match status" value="1"/>
</dbReference>
<feature type="compositionally biased region" description="Polar residues" evidence="1">
    <location>
        <begin position="277"/>
        <end position="295"/>
    </location>
</feature>
<accession>A0AAX4KI01</accession>
<dbReference type="AlphaFoldDB" id="A0AAX4KI01"/>
<evidence type="ECO:0000256" key="1">
    <source>
        <dbReference type="SAM" id="MobiDB-lite"/>
    </source>
</evidence>
<dbReference type="PANTHER" id="PTHR36223">
    <property type="entry name" value="BETA-LACTAMASE-TYPE TRANSPEPTIDASE FOLD DOMAIN CONTAINING PROTEIN"/>
    <property type="match status" value="1"/>
</dbReference>
<feature type="compositionally biased region" description="Basic residues" evidence="1">
    <location>
        <begin position="301"/>
        <end position="314"/>
    </location>
</feature>
<proteinExistence type="predicted"/>
<protein>
    <recommendedName>
        <fullName evidence="2">DUF7918 domain-containing protein</fullName>
    </recommendedName>
</protein>
<gene>
    <name evidence="3" type="ORF">V865_003779</name>
</gene>
<dbReference type="RefSeq" id="XP_066083665.1">
    <property type="nucleotide sequence ID" value="XM_066227568.1"/>
</dbReference>
<dbReference type="Proteomes" id="UP001358614">
    <property type="component" value="Chromosome 1"/>
</dbReference>
<dbReference type="InterPro" id="IPR057678">
    <property type="entry name" value="DUF7918"/>
</dbReference>
<dbReference type="KEGG" id="ker:91102582"/>
<feature type="compositionally biased region" description="Polar residues" evidence="1">
    <location>
        <begin position="257"/>
        <end position="267"/>
    </location>
</feature>
<evidence type="ECO:0000313" key="3">
    <source>
        <dbReference type="EMBL" id="WWD05698.1"/>
    </source>
</evidence>
<dbReference type="EMBL" id="CP144089">
    <property type="protein sequence ID" value="WWD05698.1"/>
    <property type="molecule type" value="Genomic_DNA"/>
</dbReference>
<keyword evidence="4" id="KW-1185">Reference proteome</keyword>